<dbReference type="AlphaFoldDB" id="A0A1H2UUI2"/>
<dbReference type="InterPro" id="IPR007078">
    <property type="entry name" value="Haem_export_protD_CcmD"/>
</dbReference>
<dbReference type="EMBL" id="CP084959">
    <property type="protein sequence ID" value="UOA23009.1"/>
    <property type="molecule type" value="Genomic_DNA"/>
</dbReference>
<keyword evidence="10 12" id="KW-1133">Transmembrane helix</keyword>
<evidence type="ECO:0000256" key="6">
    <source>
        <dbReference type="ARBA" id="ARBA00022475"/>
    </source>
</evidence>
<keyword evidence="11 12" id="KW-0472">Membrane</keyword>
<name>A0A1H2UUI2_9RHOB</name>
<evidence type="ECO:0000256" key="10">
    <source>
        <dbReference type="ARBA" id="ARBA00022989"/>
    </source>
</evidence>
<keyword evidence="8 12" id="KW-0812">Transmembrane</keyword>
<evidence type="ECO:0000256" key="7">
    <source>
        <dbReference type="ARBA" id="ARBA00022519"/>
    </source>
</evidence>
<dbReference type="GO" id="GO:0005886">
    <property type="term" value="C:plasma membrane"/>
    <property type="evidence" value="ECO:0007669"/>
    <property type="project" value="UniProtKB-SubCell"/>
</dbReference>
<reference evidence="13" key="2">
    <citation type="submission" date="2016-10" db="EMBL/GenBank/DDBJ databases">
        <authorList>
            <person name="de Groot N.N."/>
        </authorList>
    </citation>
    <scope>NUCLEOTIDE SEQUENCE [LARGE SCALE GENOMIC DNA]</scope>
    <source>
        <strain evidence="13">DSM 10014</strain>
    </source>
</reference>
<keyword evidence="5 12" id="KW-0813">Transport</keyword>
<evidence type="ECO:0000256" key="12">
    <source>
        <dbReference type="RuleBase" id="RU363101"/>
    </source>
</evidence>
<keyword evidence="6 12" id="KW-1003">Cell membrane</keyword>
<reference evidence="15" key="1">
    <citation type="submission" date="2016-10" db="EMBL/GenBank/DDBJ databases">
        <authorList>
            <person name="Varghese N."/>
            <person name="Submissions S."/>
        </authorList>
    </citation>
    <scope>NUCLEOTIDE SEQUENCE [LARGE SCALE GENOMIC DNA]</scope>
    <source>
        <strain evidence="15">DSM 10014</strain>
    </source>
</reference>
<evidence type="ECO:0000256" key="5">
    <source>
        <dbReference type="ARBA" id="ARBA00022448"/>
    </source>
</evidence>
<dbReference type="Proteomes" id="UP000183076">
    <property type="component" value="Unassembled WGS sequence"/>
</dbReference>
<proteinExistence type="inferred from homology"/>
<keyword evidence="9 12" id="KW-0201">Cytochrome c-type biogenesis</keyword>
<evidence type="ECO:0000313" key="14">
    <source>
        <dbReference type="EMBL" id="UOA23009.1"/>
    </source>
</evidence>
<evidence type="ECO:0000313" key="15">
    <source>
        <dbReference type="Proteomes" id="UP000183076"/>
    </source>
</evidence>
<evidence type="ECO:0000256" key="11">
    <source>
        <dbReference type="ARBA" id="ARBA00023136"/>
    </source>
</evidence>
<gene>
    <name evidence="14" type="ORF">DSM110277_01420</name>
    <name evidence="13" type="ORF">SAMN04488041_102610</name>
</gene>
<organism evidence="13 15">
    <name type="scientific">Sulfitobacter pontiacus</name>
    <dbReference type="NCBI Taxonomy" id="60137"/>
    <lineage>
        <taxon>Bacteria</taxon>
        <taxon>Pseudomonadati</taxon>
        <taxon>Pseudomonadota</taxon>
        <taxon>Alphaproteobacteria</taxon>
        <taxon>Rhodobacterales</taxon>
        <taxon>Roseobacteraceae</taxon>
        <taxon>Sulfitobacter</taxon>
    </lineage>
</organism>
<dbReference type="EMBL" id="FNNB01000002">
    <property type="protein sequence ID" value="SDW59229.1"/>
    <property type="molecule type" value="Genomic_DNA"/>
</dbReference>
<reference evidence="14" key="3">
    <citation type="journal article" date="2022" name="Microorganisms">
        <title>Beyond the ABCs#Discovery of Three New Plasmid Types in Rhodobacterales (RepQ, RepY, RepW).</title>
        <authorList>
            <person name="Freese H.M."/>
            <person name="Ringel V."/>
            <person name="Overmann J."/>
            <person name="Petersen J."/>
        </authorList>
    </citation>
    <scope>NUCLEOTIDE SEQUENCE</scope>
    <source>
        <strain evidence="14">DSM 110277</strain>
    </source>
</reference>
<protein>
    <recommendedName>
        <fullName evidence="4 12">Heme exporter protein D</fullName>
    </recommendedName>
</protein>
<sequence length="50" mass="5216">MMPELGKYAAEVLAAYGVSLLLLAGLVGLSLNKGRKARATLADIEARKDG</sequence>
<evidence type="ECO:0000256" key="1">
    <source>
        <dbReference type="ARBA" id="ARBA00002442"/>
    </source>
</evidence>
<dbReference type="GO" id="GO:0015886">
    <property type="term" value="P:heme transport"/>
    <property type="evidence" value="ECO:0007669"/>
    <property type="project" value="InterPro"/>
</dbReference>
<evidence type="ECO:0000313" key="16">
    <source>
        <dbReference type="Proteomes" id="UP000830781"/>
    </source>
</evidence>
<accession>A0A1H2UUI2</accession>
<comment type="subcellular location">
    <subcellularLocation>
        <location evidence="2 12">Cell inner membrane</location>
        <topology evidence="2 12">Single-pass membrane protein</topology>
    </subcellularLocation>
</comment>
<feature type="transmembrane region" description="Helical" evidence="12">
    <location>
        <begin position="12"/>
        <end position="31"/>
    </location>
</feature>
<keyword evidence="16" id="KW-1185">Reference proteome</keyword>
<comment type="function">
    <text evidence="1 12">Required for the export of heme to the periplasm for the biogenesis of c-type cytochromes.</text>
</comment>
<dbReference type="NCBIfam" id="TIGR03141">
    <property type="entry name" value="cytochro_ccmD"/>
    <property type="match status" value="1"/>
</dbReference>
<keyword evidence="7 12" id="KW-0997">Cell inner membrane</keyword>
<evidence type="ECO:0000313" key="13">
    <source>
        <dbReference type="EMBL" id="SDW59229.1"/>
    </source>
</evidence>
<reference evidence="16" key="4">
    <citation type="journal article" date="2022" name="Microorganisms">
        <title>Beyond the ABCs#Discovery of Three New Plasmid Types in Rhodobacterales (RepQ, RepY, RepW).</title>
        <authorList>
            <person name="Freese H.M."/>
            <person name="Ringel V."/>
            <person name="Overmann J."/>
            <person name="Petersen J."/>
        </authorList>
    </citation>
    <scope>NUCLEOTIDE SEQUENCE [LARGE SCALE GENOMIC DNA]</scope>
    <source>
        <strain evidence="16">DSM 110277</strain>
    </source>
</reference>
<dbReference type="Pfam" id="PF04995">
    <property type="entry name" value="CcmD"/>
    <property type="match status" value="1"/>
</dbReference>
<evidence type="ECO:0000256" key="4">
    <source>
        <dbReference type="ARBA" id="ARBA00016461"/>
    </source>
</evidence>
<comment type="similarity">
    <text evidence="3 12">Belongs to the CcmD/CycX/HelD family.</text>
</comment>
<evidence type="ECO:0000256" key="9">
    <source>
        <dbReference type="ARBA" id="ARBA00022748"/>
    </source>
</evidence>
<dbReference type="Proteomes" id="UP000830781">
    <property type="component" value="Chromosome"/>
</dbReference>
<evidence type="ECO:0000256" key="8">
    <source>
        <dbReference type="ARBA" id="ARBA00022692"/>
    </source>
</evidence>
<evidence type="ECO:0000256" key="3">
    <source>
        <dbReference type="ARBA" id="ARBA00008741"/>
    </source>
</evidence>
<evidence type="ECO:0000256" key="2">
    <source>
        <dbReference type="ARBA" id="ARBA00004377"/>
    </source>
</evidence>
<dbReference type="STRING" id="60137.SAMN04488041_102610"/>
<dbReference type="GO" id="GO:0017004">
    <property type="term" value="P:cytochrome complex assembly"/>
    <property type="evidence" value="ECO:0007669"/>
    <property type="project" value="UniProtKB-KW"/>
</dbReference>